<accession>A0A517L3I0</accession>
<dbReference type="EMBL" id="CP042188">
    <property type="protein sequence ID" value="QDS70194.1"/>
    <property type="molecule type" value="Genomic_DNA"/>
</dbReference>
<keyword evidence="2" id="KW-1133">Transmembrane helix</keyword>
<evidence type="ECO:0000313" key="4">
    <source>
        <dbReference type="Proteomes" id="UP000316270"/>
    </source>
</evidence>
<keyword evidence="4" id="KW-1185">Reference proteome</keyword>
<evidence type="ECO:0000313" key="3">
    <source>
        <dbReference type="EMBL" id="QDS70194.1"/>
    </source>
</evidence>
<feature type="region of interest" description="Disordered" evidence="1">
    <location>
        <begin position="20"/>
        <end position="39"/>
    </location>
</feature>
<dbReference type="InterPro" id="IPR015141">
    <property type="entry name" value="PLipase_A2_prok/fun"/>
</dbReference>
<dbReference type="SUPFAM" id="SSF48619">
    <property type="entry name" value="Phospholipase A2, PLA2"/>
    <property type="match status" value="1"/>
</dbReference>
<feature type="compositionally biased region" description="Basic and acidic residues" evidence="1">
    <location>
        <begin position="30"/>
        <end position="39"/>
    </location>
</feature>
<feature type="transmembrane region" description="Helical" evidence="2">
    <location>
        <begin position="257"/>
        <end position="279"/>
    </location>
</feature>
<dbReference type="Pfam" id="PF09056">
    <property type="entry name" value="Phospholip_A2_3"/>
    <property type="match status" value="1"/>
</dbReference>
<evidence type="ECO:0008006" key="5">
    <source>
        <dbReference type="Google" id="ProtNLM"/>
    </source>
</evidence>
<dbReference type="Proteomes" id="UP000316270">
    <property type="component" value="Chromosome 4"/>
</dbReference>
<protein>
    <recommendedName>
        <fullName evidence="5">Phospholipase A2 domain-containing protein</fullName>
    </recommendedName>
</protein>
<reference evidence="3 4" key="1">
    <citation type="submission" date="2019-07" db="EMBL/GenBank/DDBJ databases">
        <title>Finished genome of Venturia effusa.</title>
        <authorList>
            <person name="Young C.A."/>
            <person name="Cox M.P."/>
            <person name="Ganley A.R.D."/>
            <person name="David W.J."/>
        </authorList>
    </citation>
    <scope>NUCLEOTIDE SEQUENCE [LARGE SCALE GENOMIC DNA]</scope>
    <source>
        <strain evidence="4">albino</strain>
    </source>
</reference>
<evidence type="ECO:0000256" key="1">
    <source>
        <dbReference type="SAM" id="MobiDB-lite"/>
    </source>
</evidence>
<name>A0A517L3I0_9PEZI</name>
<dbReference type="GO" id="GO:0050482">
    <property type="term" value="P:arachidonate secretion"/>
    <property type="evidence" value="ECO:0007669"/>
    <property type="project" value="InterPro"/>
</dbReference>
<dbReference type="Gene3D" id="1.20.90.10">
    <property type="entry name" value="Phospholipase A2 domain"/>
    <property type="match status" value="1"/>
</dbReference>
<dbReference type="AlphaFoldDB" id="A0A517L3I0"/>
<organism evidence="3 4">
    <name type="scientific">Venturia effusa</name>
    <dbReference type="NCBI Taxonomy" id="50376"/>
    <lineage>
        <taxon>Eukaryota</taxon>
        <taxon>Fungi</taxon>
        <taxon>Dikarya</taxon>
        <taxon>Ascomycota</taxon>
        <taxon>Pezizomycotina</taxon>
        <taxon>Dothideomycetes</taxon>
        <taxon>Pleosporomycetidae</taxon>
        <taxon>Venturiales</taxon>
        <taxon>Venturiaceae</taxon>
        <taxon>Venturia</taxon>
    </lineage>
</organism>
<dbReference type="GO" id="GO:0004623">
    <property type="term" value="F:phospholipase A2 activity"/>
    <property type="evidence" value="ECO:0007669"/>
    <property type="project" value="InterPro"/>
</dbReference>
<dbReference type="InterPro" id="IPR036444">
    <property type="entry name" value="PLipase_A2_dom_sf"/>
</dbReference>
<gene>
    <name evidence="3" type="ORF">FKW77_006547</name>
</gene>
<evidence type="ECO:0000256" key="2">
    <source>
        <dbReference type="SAM" id="Phobius"/>
    </source>
</evidence>
<keyword evidence="2" id="KW-0472">Membrane</keyword>
<dbReference type="GO" id="GO:0006644">
    <property type="term" value="P:phospholipid metabolic process"/>
    <property type="evidence" value="ECO:0007669"/>
    <property type="project" value="InterPro"/>
</dbReference>
<sequence>MDFFQSRYLRLKHSRAIQEESTEYHAQSGSEDHSEDEKNWHETPTFNVGVYAAAQIILISAEFAAIDASIEFEYDLGSQRIELWVPDSACSDRVRDLAIQCRAWHMIAKERRLEGSVVSQKKIQSIFESMNITVSDCSPKNTDFLVWHAPLAYFHKHREIGSPDCFDWSSDGCTSSPNHLFGFDFEDACQRHDFAYRNLGHQGRLTSQVRQEVDKNFLNDLKMICMRASHGRKPLCTFTRVIYFSGVRLFGSPDKAMYAFVGAVVVYVLLVGVVTYWMVRRHRRKVQTVKGSGSGNGTDHNSLSTLASGVRSRSPSLSIASHSATSSSALSRKFVIKKL</sequence>
<dbReference type="OrthoDB" id="5120271at2759"/>
<proteinExistence type="predicted"/>
<keyword evidence="2" id="KW-0812">Transmembrane</keyword>